<organism evidence="3 4">
    <name type="scientific">Candidatus Nanosyncoccus alces</name>
    <dbReference type="NCBI Taxonomy" id="2171997"/>
    <lineage>
        <taxon>Bacteria</taxon>
        <taxon>Candidatus Saccharimonadota</taxon>
        <taxon>Candidatus Nanosyncoccalia</taxon>
        <taxon>Candidatus Nanosyncoccales</taxon>
        <taxon>Candidatus Nanosyncoccaceae</taxon>
        <taxon>Candidatus Nanosyncoccus</taxon>
    </lineage>
</organism>
<evidence type="ECO:0000256" key="2">
    <source>
        <dbReference type="SAM" id="Phobius"/>
    </source>
</evidence>
<keyword evidence="4" id="KW-1185">Reference proteome</keyword>
<keyword evidence="2" id="KW-0812">Transmembrane</keyword>
<feature type="coiled-coil region" evidence="1">
    <location>
        <begin position="206"/>
        <end position="309"/>
    </location>
</feature>
<name>A0ABY0FPV2_9BACT</name>
<dbReference type="EMBL" id="PRLM01000003">
    <property type="protein sequence ID" value="RYC74875.1"/>
    <property type="molecule type" value="Genomic_DNA"/>
</dbReference>
<evidence type="ECO:0000313" key="3">
    <source>
        <dbReference type="EMBL" id="RYC74875.1"/>
    </source>
</evidence>
<protein>
    <submittedName>
        <fullName evidence="3">Uncharacterized protein</fullName>
    </submittedName>
</protein>
<evidence type="ECO:0000313" key="4">
    <source>
        <dbReference type="Proteomes" id="UP001191019"/>
    </source>
</evidence>
<evidence type="ECO:0000256" key="1">
    <source>
        <dbReference type="SAM" id="Coils"/>
    </source>
</evidence>
<comment type="caution">
    <text evidence="3">The sequence shown here is derived from an EMBL/GenBank/DDBJ whole genome shotgun (WGS) entry which is preliminary data.</text>
</comment>
<accession>A0ABY0FPV2</accession>
<keyword evidence="2" id="KW-1133">Transmembrane helix</keyword>
<dbReference type="Proteomes" id="UP001191019">
    <property type="component" value="Unassembled WGS sequence"/>
</dbReference>
<reference evidence="3 4" key="1">
    <citation type="journal article" date="2018" name="bioRxiv">
        <title>Evidence of independent acquisition and adaption of ultra-small bacteria to human hosts across the highly diverse yet reduced genomes of the phylum Saccharibacteria.</title>
        <authorList>
            <person name="McLean J.S."/>
            <person name="Bor B."/>
            <person name="To T.T."/>
            <person name="Liu Q."/>
            <person name="Kearns K.A."/>
            <person name="Solden L.M."/>
            <person name="Wrighton K.C."/>
            <person name="He X."/>
            <person name="Shi W."/>
        </authorList>
    </citation>
    <scope>NUCLEOTIDE SEQUENCE [LARGE SCALE GENOMIC DNA]</scope>
    <source>
        <strain evidence="3 4">TM7_G3_2_Rum_HOT_351B</strain>
    </source>
</reference>
<proteinExistence type="predicted"/>
<keyword evidence="1" id="KW-0175">Coiled coil</keyword>
<feature type="transmembrane region" description="Helical" evidence="2">
    <location>
        <begin position="12"/>
        <end position="32"/>
    </location>
</feature>
<dbReference type="RefSeq" id="WP_164998336.1">
    <property type="nucleotide sequence ID" value="NZ_PRLM01000003.1"/>
</dbReference>
<reference evidence="3 4" key="2">
    <citation type="journal article" date="2020" name="Cell Rep.">
        <title>Acquisition and Adaptation of Ultra-small Parasitic Reduced Genome Bacteria to Mammalian Hosts.</title>
        <authorList>
            <person name="McLean J.S."/>
            <person name="Bor B."/>
            <person name="Kerns K.A."/>
            <person name="Liu Q."/>
            <person name="To T.T."/>
            <person name="Solden L."/>
            <person name="Hendrickson E.L."/>
            <person name="Wrighton K."/>
            <person name="Shi W."/>
            <person name="He X."/>
        </authorList>
    </citation>
    <scope>NUCLEOTIDE SEQUENCE [LARGE SCALE GENOMIC DNA]</scope>
    <source>
        <strain evidence="3 4">TM7_G3_2_Rum_HOT_351B</strain>
    </source>
</reference>
<sequence length="331" mass="38169">MTELPQMKTRKRHIFGGVFLVVLVVVAATVVLKRDWIYDWYRGVSYQPSSEMVTIRDELGLTNRGEFLFNAAQPVLNTAADFNLNCRQDESEVAVLGCYTAGNIYIYDVKDAKIAGIRELTTAHELLHANWARMSESEQRELTESLTRVFEANQEMLGEEIDSYDISEKQEELYVRAGTEVKDLPETLEKHFAEIFKDQDKIVDFYESYIVVFQRIKTEMETLEEEIELMKGEIETKIAEYERQLSQLEADIVSFNSCAEVAGCFQNENDFNVRRAALVERQDELNALNDEINELVDAYNEKIDDYNANAMEGRELQSMIDSKAEILKIKQ</sequence>
<gene>
    <name evidence="3" type="ORF">G3RUM_00424</name>
</gene>
<keyword evidence="2" id="KW-0472">Membrane</keyword>